<organism evidence="8 9">
    <name type="scientific">Sphingobium nicotianae</name>
    <dbReference type="NCBI Taxonomy" id="2782607"/>
    <lineage>
        <taxon>Bacteria</taxon>
        <taxon>Pseudomonadati</taxon>
        <taxon>Pseudomonadota</taxon>
        <taxon>Alphaproteobacteria</taxon>
        <taxon>Sphingomonadales</taxon>
        <taxon>Sphingomonadaceae</taxon>
        <taxon>Sphingobium</taxon>
    </lineage>
</organism>
<sequence>MRDTWLDDAEHPSPARAEIGERVRTRLTRNPMISRIPTGRAEMFLRHGLVTPRECAELVAKIDAGCKPSKLFSDIKASYRTSNSCNLDIYDPLVIAVTKRIDALVGLEGDTGELLQGQRYHETQRYDLHHDYFPYNKLYWPAMRVSGGQRCWTAMVYLCDVEEGGETQFPHLGVTIPPRMGTLLVWNNLNADGSPNGATLHAALPVTKGTKYIVTRWYRERKWEPRNKP</sequence>
<evidence type="ECO:0000256" key="5">
    <source>
        <dbReference type="ARBA" id="ARBA00023002"/>
    </source>
</evidence>
<evidence type="ECO:0000256" key="4">
    <source>
        <dbReference type="ARBA" id="ARBA00022964"/>
    </source>
</evidence>
<evidence type="ECO:0000313" key="9">
    <source>
        <dbReference type="Proteomes" id="UP001138757"/>
    </source>
</evidence>
<protein>
    <submittedName>
        <fullName evidence="8">2OG-Fe(II) oxygenase</fullName>
    </submittedName>
</protein>
<dbReference type="Pfam" id="PF13640">
    <property type="entry name" value="2OG-FeII_Oxy_3"/>
    <property type="match status" value="1"/>
</dbReference>
<keyword evidence="6" id="KW-0408">Iron</keyword>
<dbReference type="SMART" id="SM00702">
    <property type="entry name" value="P4Hc"/>
    <property type="match status" value="1"/>
</dbReference>
<dbReference type="InterPro" id="IPR045054">
    <property type="entry name" value="P4HA-like"/>
</dbReference>
<dbReference type="GO" id="GO:0031418">
    <property type="term" value="F:L-ascorbic acid binding"/>
    <property type="evidence" value="ECO:0007669"/>
    <property type="project" value="UniProtKB-KW"/>
</dbReference>
<keyword evidence="2" id="KW-0479">Metal-binding</keyword>
<gene>
    <name evidence="8" type="ORF">KK488_09695</name>
</gene>
<dbReference type="PANTHER" id="PTHR10869:SF246">
    <property type="entry name" value="TRANSMEMBRANE PROLYL 4-HYDROXYLASE"/>
    <property type="match status" value="1"/>
</dbReference>
<dbReference type="GO" id="GO:0005506">
    <property type="term" value="F:iron ion binding"/>
    <property type="evidence" value="ECO:0007669"/>
    <property type="project" value="InterPro"/>
</dbReference>
<comment type="caution">
    <text evidence="8">The sequence shown here is derived from an EMBL/GenBank/DDBJ whole genome shotgun (WGS) entry which is preliminary data.</text>
</comment>
<dbReference type="AlphaFoldDB" id="A0A9X1IR81"/>
<keyword evidence="4" id="KW-0223">Dioxygenase</keyword>
<dbReference type="Gene3D" id="2.60.120.620">
    <property type="entry name" value="q2cbj1_9rhob like domain"/>
    <property type="match status" value="1"/>
</dbReference>
<evidence type="ECO:0000256" key="1">
    <source>
        <dbReference type="ARBA" id="ARBA00001961"/>
    </source>
</evidence>
<evidence type="ECO:0000313" key="8">
    <source>
        <dbReference type="EMBL" id="MBT2187216.1"/>
    </source>
</evidence>
<feature type="domain" description="Fe2OG dioxygenase" evidence="7">
    <location>
        <begin position="111"/>
        <end position="220"/>
    </location>
</feature>
<dbReference type="RefSeq" id="WP_214622999.1">
    <property type="nucleotide sequence ID" value="NZ_JAHGAW010000006.1"/>
</dbReference>
<keyword evidence="3" id="KW-0847">Vitamin C</keyword>
<comment type="cofactor">
    <cofactor evidence="1">
        <name>L-ascorbate</name>
        <dbReference type="ChEBI" id="CHEBI:38290"/>
    </cofactor>
</comment>
<dbReference type="InterPro" id="IPR005123">
    <property type="entry name" value="Oxoglu/Fe-dep_dioxygenase_dom"/>
</dbReference>
<evidence type="ECO:0000256" key="6">
    <source>
        <dbReference type="ARBA" id="ARBA00023004"/>
    </source>
</evidence>
<evidence type="ECO:0000256" key="3">
    <source>
        <dbReference type="ARBA" id="ARBA00022896"/>
    </source>
</evidence>
<dbReference type="Proteomes" id="UP001138757">
    <property type="component" value="Unassembled WGS sequence"/>
</dbReference>
<accession>A0A9X1IR81</accession>
<keyword evidence="5" id="KW-0560">Oxidoreductase</keyword>
<evidence type="ECO:0000259" key="7">
    <source>
        <dbReference type="PROSITE" id="PS51471"/>
    </source>
</evidence>
<dbReference type="GO" id="GO:0004656">
    <property type="term" value="F:procollagen-proline 4-dioxygenase activity"/>
    <property type="evidence" value="ECO:0007669"/>
    <property type="project" value="TreeGrafter"/>
</dbReference>
<dbReference type="InterPro" id="IPR044862">
    <property type="entry name" value="Pro_4_hyd_alph_FE2OG_OXY"/>
</dbReference>
<dbReference type="PANTHER" id="PTHR10869">
    <property type="entry name" value="PROLYL 4-HYDROXYLASE ALPHA SUBUNIT"/>
    <property type="match status" value="1"/>
</dbReference>
<dbReference type="EMBL" id="JAHGAW010000006">
    <property type="protein sequence ID" value="MBT2187216.1"/>
    <property type="molecule type" value="Genomic_DNA"/>
</dbReference>
<evidence type="ECO:0000256" key="2">
    <source>
        <dbReference type="ARBA" id="ARBA00022723"/>
    </source>
</evidence>
<keyword evidence="9" id="KW-1185">Reference proteome</keyword>
<proteinExistence type="predicted"/>
<name>A0A9X1IR81_9SPHN</name>
<dbReference type="PROSITE" id="PS51471">
    <property type="entry name" value="FE2OG_OXY"/>
    <property type="match status" value="1"/>
</dbReference>
<dbReference type="InterPro" id="IPR006620">
    <property type="entry name" value="Pro_4_hyd_alph"/>
</dbReference>
<reference evidence="8" key="1">
    <citation type="submission" date="2021-05" db="EMBL/GenBank/DDBJ databases">
        <title>Genome of Sphingobium sp. strain.</title>
        <authorList>
            <person name="Fan R."/>
        </authorList>
    </citation>
    <scope>NUCLEOTIDE SEQUENCE</scope>
    <source>
        <strain evidence="8">H33</strain>
    </source>
</reference>